<evidence type="ECO:0000313" key="2">
    <source>
        <dbReference type="EMBL" id="MBB5014524.1"/>
    </source>
</evidence>
<evidence type="ECO:0000256" key="1">
    <source>
        <dbReference type="SAM" id="Phobius"/>
    </source>
</evidence>
<protein>
    <submittedName>
        <fullName evidence="2">Uncharacterized membrane protein YoaT (DUF817 family)</fullName>
    </submittedName>
</protein>
<dbReference type="PIRSF" id="PIRSF009141">
    <property type="entry name" value="UCP009141"/>
    <property type="match status" value="1"/>
</dbReference>
<evidence type="ECO:0000313" key="3">
    <source>
        <dbReference type="Proteomes" id="UP000519004"/>
    </source>
</evidence>
<keyword evidence="1" id="KW-0812">Transmembrane</keyword>
<organism evidence="2 3">
    <name type="scientific">Rehaibacterium terrae</name>
    <dbReference type="NCBI Taxonomy" id="1341696"/>
    <lineage>
        <taxon>Bacteria</taxon>
        <taxon>Pseudomonadati</taxon>
        <taxon>Pseudomonadota</taxon>
        <taxon>Gammaproteobacteria</taxon>
        <taxon>Lysobacterales</taxon>
        <taxon>Lysobacteraceae</taxon>
        <taxon>Rehaibacterium</taxon>
    </lineage>
</organism>
<dbReference type="Pfam" id="PF05675">
    <property type="entry name" value="DUF817"/>
    <property type="match status" value="1"/>
</dbReference>
<sequence length="302" mass="33852">MGGASGGQVEPERVADGWPRRWRARERRLASAVAVRGRLAAGFYEFLWFGLKQAWASLFGGLLLALILASWLWYPRESWLNRYDALTLAAFALQLALLRSGLETVQEARVIFVFHAVGTVMEVFKTAVGSWAYPEAAVLRIGGVPLFTGFMYAAVGSYIARAWRLFDLRYQAHPPLWQAQLLAVLIYANFFAHHFLPDLRPALFLAVGWCFRRTLVRLRVRDRDRRMPLLVGFALIALFIWIAENVGTFAGAWVYPHQQRGWSLVAPGKLGAWFLLMIVSHALVASLHGAARGEPGGSRTGR</sequence>
<dbReference type="RefSeq" id="WP_183947103.1">
    <property type="nucleotide sequence ID" value="NZ_JACHHX010000002.1"/>
</dbReference>
<name>A0A7W7V8W0_9GAMM</name>
<feature type="transmembrane region" description="Helical" evidence="1">
    <location>
        <begin position="110"/>
        <end position="131"/>
    </location>
</feature>
<gene>
    <name evidence="2" type="ORF">HNQ58_000398</name>
</gene>
<dbReference type="Proteomes" id="UP000519004">
    <property type="component" value="Unassembled WGS sequence"/>
</dbReference>
<comment type="caution">
    <text evidence="2">The sequence shown here is derived from an EMBL/GenBank/DDBJ whole genome shotgun (WGS) entry which is preliminary data.</text>
</comment>
<dbReference type="InterPro" id="IPR008535">
    <property type="entry name" value="DUF817"/>
</dbReference>
<reference evidence="2 3" key="1">
    <citation type="submission" date="2020-08" db="EMBL/GenBank/DDBJ databases">
        <title>Genomic Encyclopedia of Type Strains, Phase IV (KMG-IV): sequencing the most valuable type-strain genomes for metagenomic binning, comparative biology and taxonomic classification.</title>
        <authorList>
            <person name="Goeker M."/>
        </authorList>
    </citation>
    <scope>NUCLEOTIDE SEQUENCE [LARGE SCALE GENOMIC DNA]</scope>
    <source>
        <strain evidence="2 3">DSM 25897</strain>
    </source>
</reference>
<dbReference type="AlphaFoldDB" id="A0A7W7V8W0"/>
<keyword evidence="3" id="KW-1185">Reference proteome</keyword>
<feature type="transmembrane region" description="Helical" evidence="1">
    <location>
        <begin position="270"/>
        <end position="291"/>
    </location>
</feature>
<feature type="transmembrane region" description="Helical" evidence="1">
    <location>
        <begin position="137"/>
        <end position="155"/>
    </location>
</feature>
<proteinExistence type="predicted"/>
<keyword evidence="1" id="KW-0472">Membrane</keyword>
<dbReference type="EMBL" id="JACHHX010000002">
    <property type="protein sequence ID" value="MBB5014524.1"/>
    <property type="molecule type" value="Genomic_DNA"/>
</dbReference>
<accession>A0A7W7V8W0</accession>
<keyword evidence="1" id="KW-1133">Transmembrane helix</keyword>
<feature type="transmembrane region" description="Helical" evidence="1">
    <location>
        <begin position="230"/>
        <end position="255"/>
    </location>
</feature>
<feature type="transmembrane region" description="Helical" evidence="1">
    <location>
        <begin position="54"/>
        <end position="74"/>
    </location>
</feature>